<keyword evidence="3" id="KW-1185">Reference proteome</keyword>
<dbReference type="eggNOG" id="ENOG502QWCS">
    <property type="taxonomic scope" value="Eukaryota"/>
</dbReference>
<keyword evidence="1" id="KW-0812">Transmembrane</keyword>
<dbReference type="GeneTree" id="ENSGT00940000164287"/>
<dbReference type="PANTHER" id="PTHR28624">
    <property type="entry name" value="COILED-COIL DOMAIN-CONTAINING PROTEIN 51"/>
    <property type="match status" value="1"/>
</dbReference>
<reference evidence="3" key="1">
    <citation type="submission" date="2003-08" db="EMBL/GenBank/DDBJ databases">
        <authorList>
            <person name="Birren B."/>
            <person name="Nusbaum C."/>
            <person name="Abebe A."/>
            <person name="Abouelleil A."/>
            <person name="Adekoya E."/>
            <person name="Ait-zahra M."/>
            <person name="Allen N."/>
            <person name="Allen T."/>
            <person name="An P."/>
            <person name="Anderson M."/>
            <person name="Anderson S."/>
            <person name="Arachchi H."/>
            <person name="Armbruster J."/>
            <person name="Bachantsang P."/>
            <person name="Baldwin J."/>
            <person name="Barry A."/>
            <person name="Bayul T."/>
            <person name="Blitshsteyn B."/>
            <person name="Bloom T."/>
            <person name="Blye J."/>
            <person name="Boguslavskiy L."/>
            <person name="Borowsky M."/>
            <person name="Boukhgalter B."/>
            <person name="Brunache A."/>
            <person name="Butler J."/>
            <person name="Calixte N."/>
            <person name="Calvo S."/>
            <person name="Camarata J."/>
            <person name="Campo K."/>
            <person name="Chang J."/>
            <person name="Cheshatsang Y."/>
            <person name="Citroen M."/>
            <person name="Collymore A."/>
            <person name="Considine T."/>
            <person name="Cook A."/>
            <person name="Cooke P."/>
            <person name="Corum B."/>
            <person name="Cuomo C."/>
            <person name="David R."/>
            <person name="Dawoe T."/>
            <person name="Degray S."/>
            <person name="Dodge S."/>
            <person name="Dooley K."/>
            <person name="Dorje P."/>
            <person name="Dorjee K."/>
            <person name="Dorris L."/>
            <person name="Duffey N."/>
            <person name="Dupes A."/>
            <person name="Elkins T."/>
            <person name="Engels R."/>
            <person name="Erickson J."/>
            <person name="Farina A."/>
            <person name="Faro S."/>
            <person name="Ferreira P."/>
            <person name="Fischer H."/>
            <person name="Fitzgerald M."/>
            <person name="Foley K."/>
            <person name="Gage D."/>
            <person name="Galagan J."/>
            <person name="Gearin G."/>
            <person name="Gnerre S."/>
            <person name="Gnirke A."/>
            <person name="Goyette A."/>
            <person name="Graham J."/>
            <person name="Grandbois E."/>
            <person name="Gyaltsen K."/>
            <person name="Hafez N."/>
            <person name="Hagopian D."/>
            <person name="Hagos B."/>
            <person name="Hall J."/>
            <person name="Hatcher B."/>
            <person name="Heller A."/>
            <person name="Higgins H."/>
            <person name="Honan T."/>
            <person name="Horn A."/>
            <person name="Houde N."/>
            <person name="Hughes L."/>
            <person name="Hulme W."/>
            <person name="Husby E."/>
            <person name="Iliev I."/>
            <person name="Jaffe D."/>
            <person name="Jones C."/>
            <person name="Kamal M."/>
            <person name="Kamat A."/>
            <person name="Kamvysselis M."/>
            <person name="Karlsson E."/>
            <person name="Kells C."/>
            <person name="Kieu A."/>
            <person name="Kisner P."/>
            <person name="Kodira C."/>
            <person name="Kulbokas E."/>
            <person name="Labutti K."/>
            <person name="Lama D."/>
            <person name="Landers T."/>
            <person name="Leger J."/>
            <person name="Levine S."/>
            <person name="Lewis D."/>
            <person name="Lewis T."/>
            <person name="Lindblad-toh K."/>
            <person name="Liu X."/>
            <person name="Lokyitsang T."/>
            <person name="Lokyitsang Y."/>
            <person name="Lucien O."/>
            <person name="Lui A."/>
            <person name="Ma L.J."/>
            <person name="Mabbitt R."/>
            <person name="Macdonald J."/>
            <person name="Maclean C."/>
            <person name="Major J."/>
            <person name="Manning J."/>
            <person name="Marabella R."/>
            <person name="Maru K."/>
            <person name="Matthews C."/>
            <person name="Mauceli E."/>
            <person name="Mccarthy M."/>
            <person name="Mcdonough S."/>
            <person name="Mcghee T."/>
            <person name="Meldrim J."/>
            <person name="Meneus L."/>
            <person name="Mesirov J."/>
            <person name="Mihalev A."/>
            <person name="Mihova T."/>
            <person name="Mikkelsen T."/>
            <person name="Mlenga V."/>
            <person name="Moru K."/>
            <person name="Mozes J."/>
            <person name="Mulrain L."/>
            <person name="Munson G."/>
            <person name="Naylor J."/>
            <person name="Newes C."/>
            <person name="Nguyen C."/>
            <person name="Nguyen N."/>
            <person name="Nguyen T."/>
            <person name="Nicol R."/>
            <person name="Nielsen C."/>
            <person name="Nizzari M."/>
            <person name="Norbu C."/>
            <person name="Norbu N."/>
            <person name="O'donnell P."/>
            <person name="Okoawo O."/>
            <person name="O'leary S."/>
            <person name="Omotosho B."/>
            <person name="O'neill K."/>
            <person name="Osman S."/>
            <person name="Parker S."/>
            <person name="Perrin D."/>
            <person name="Phunkhang P."/>
            <person name="Piqani B."/>
            <person name="Purcell S."/>
            <person name="Rachupka T."/>
            <person name="Ramasamy U."/>
            <person name="Rameau R."/>
            <person name="Ray V."/>
            <person name="Raymond C."/>
            <person name="Retta R."/>
            <person name="Richardson S."/>
            <person name="Rise C."/>
            <person name="Rodriguez J."/>
            <person name="Rogers J."/>
            <person name="Rogov P."/>
            <person name="Rutman M."/>
            <person name="Schupbach R."/>
            <person name="Seaman C."/>
            <person name="Settipalli S."/>
            <person name="Sharpe T."/>
            <person name="Sheridan J."/>
            <person name="Sherpa N."/>
            <person name="Shi J."/>
            <person name="Smirnov S."/>
            <person name="Smith C."/>
            <person name="Sougnez C."/>
            <person name="Spencer B."/>
            <person name="Stalker J."/>
            <person name="Stange-thomann N."/>
            <person name="Stavropoulos S."/>
            <person name="Stetson K."/>
            <person name="Stone C."/>
            <person name="Stone S."/>
            <person name="Stubbs M."/>
            <person name="Talamas J."/>
            <person name="Tchuinga P."/>
            <person name="Tenzing P."/>
            <person name="Tesfaye S."/>
            <person name="Theodore J."/>
            <person name="Thoulutsang Y."/>
            <person name="Topham K."/>
            <person name="Towey S."/>
            <person name="Tsamla T."/>
            <person name="Tsomo N."/>
            <person name="Vallee D."/>
            <person name="Vassiliev H."/>
            <person name="Venkataraman V."/>
            <person name="Vinson J."/>
            <person name="Vo A."/>
            <person name="Wade C."/>
            <person name="Wang S."/>
            <person name="Wangchuk T."/>
            <person name="Wangdi T."/>
            <person name="Whittaker C."/>
            <person name="Wilkinson J."/>
            <person name="Wu Y."/>
            <person name="Wyman D."/>
            <person name="Yadav S."/>
            <person name="Yang S."/>
            <person name="Yang X."/>
            <person name="Yeager S."/>
            <person name="Yee E."/>
            <person name="Young G."/>
            <person name="Zainoun J."/>
            <person name="Zembeck L."/>
            <person name="Zimmer A."/>
            <person name="Zody M."/>
            <person name="Lander E."/>
        </authorList>
    </citation>
    <scope>NUCLEOTIDE SEQUENCE [LARGE SCALE GENOMIC DNA]</scope>
</reference>
<protein>
    <recommendedName>
        <fullName evidence="4">Coiled-coil domain-containing protein 51</fullName>
    </recommendedName>
</protein>
<dbReference type="InParanoid" id="H2ZFU5"/>
<dbReference type="STRING" id="51511.ENSCSAVP00000016461"/>
<dbReference type="AlphaFoldDB" id="H2ZFU5"/>
<accession>H2ZFU5</accession>
<evidence type="ECO:0000256" key="1">
    <source>
        <dbReference type="SAM" id="Phobius"/>
    </source>
</evidence>
<keyword evidence="1" id="KW-0472">Membrane</keyword>
<organism evidence="2 3">
    <name type="scientific">Ciona savignyi</name>
    <name type="common">Pacific transparent sea squirt</name>
    <dbReference type="NCBI Taxonomy" id="51511"/>
    <lineage>
        <taxon>Eukaryota</taxon>
        <taxon>Metazoa</taxon>
        <taxon>Chordata</taxon>
        <taxon>Tunicata</taxon>
        <taxon>Ascidiacea</taxon>
        <taxon>Phlebobranchia</taxon>
        <taxon>Cionidae</taxon>
        <taxon>Ciona</taxon>
    </lineage>
</organism>
<dbReference type="HOGENOM" id="CLU_670757_0_0_1"/>
<reference evidence="2" key="2">
    <citation type="submission" date="2025-08" db="UniProtKB">
        <authorList>
            <consortium name="Ensembl"/>
        </authorList>
    </citation>
    <scope>IDENTIFICATION</scope>
</reference>
<dbReference type="OMA" id="HMIVEHD"/>
<evidence type="ECO:0000313" key="2">
    <source>
        <dbReference type="Ensembl" id="ENSCSAVP00000016461.1"/>
    </source>
</evidence>
<proteinExistence type="predicted"/>
<sequence>MNKNVARNFSALSKPFCQTSPTKSFKVFKINYKTNLVPSSFVLSNRASVATSSEHSNNTISDLSKRLQNVYKVYEQFIGLTDVQNAQRQVKQCEERFLQARGEERRVVREVLMIRDQLKHVRERLSHVNYSNPLYPQLANEQHELVTKEEGIKLTLENAEEKERDTFQHLSAAMRDSYEKERTRVERTKNWSLIGSIIGTVLGMIGGSYINRVRTNDLRQMILDHDHGSEIQQDIAQVMPFVQERYEDVKDTIAKLESCLIRNLMDSPVEGNEKANSNSMVFRQLDVQLKELKALCRSIDVRIQNQPSSFSGGTVNDAVSDLSEKLERIERILVEKSKMVAPSKTPEEKVPKEVLKSEDQSSKVKDIASGLSKPFSVAVIWGVVMTAMYYIISV</sequence>
<feature type="transmembrane region" description="Helical" evidence="1">
    <location>
        <begin position="375"/>
        <end position="392"/>
    </location>
</feature>
<dbReference type="Ensembl" id="ENSCSAVT00000016642.1">
    <property type="protein sequence ID" value="ENSCSAVP00000016461.1"/>
    <property type="gene ID" value="ENSCSAVG00000009684.1"/>
</dbReference>
<evidence type="ECO:0008006" key="4">
    <source>
        <dbReference type="Google" id="ProtNLM"/>
    </source>
</evidence>
<reference evidence="2" key="3">
    <citation type="submission" date="2025-09" db="UniProtKB">
        <authorList>
            <consortium name="Ensembl"/>
        </authorList>
    </citation>
    <scope>IDENTIFICATION</scope>
</reference>
<keyword evidence="1" id="KW-1133">Transmembrane helix</keyword>
<name>H2ZFU5_CIOSA</name>
<dbReference type="Proteomes" id="UP000007875">
    <property type="component" value="Unassembled WGS sequence"/>
</dbReference>
<dbReference type="InterPro" id="IPR037660">
    <property type="entry name" value="CCDC51"/>
</dbReference>
<evidence type="ECO:0000313" key="3">
    <source>
        <dbReference type="Proteomes" id="UP000007875"/>
    </source>
</evidence>
<feature type="transmembrane region" description="Helical" evidence="1">
    <location>
        <begin position="191"/>
        <end position="211"/>
    </location>
</feature>
<dbReference type="PANTHER" id="PTHR28624:SF1">
    <property type="entry name" value="MITOCHONDRIAL POTASSIUM CHANNEL"/>
    <property type="match status" value="1"/>
</dbReference>